<feature type="region of interest" description="Disordered" evidence="1">
    <location>
        <begin position="1"/>
        <end position="59"/>
    </location>
</feature>
<sequence>MGDTDSESPPYGGGVEENMAGAGELLELEGEKTVRDKDGSSGAAGGGGDGKSFGGGTGAYGVPLVMGQGQHYHEGHVYGSSGFNHTMGLDGSSHRPR</sequence>
<evidence type="ECO:0000313" key="2">
    <source>
        <dbReference type="EMBL" id="KAK4751571.1"/>
    </source>
</evidence>
<name>A0AAN7JQJ8_9MYRT</name>
<keyword evidence="3" id="KW-1185">Reference proteome</keyword>
<dbReference type="EMBL" id="JAXIOK010000017">
    <property type="protein sequence ID" value="KAK4751571.1"/>
    <property type="molecule type" value="Genomic_DNA"/>
</dbReference>
<feature type="compositionally biased region" description="Basic and acidic residues" evidence="1">
    <location>
        <begin position="29"/>
        <end position="39"/>
    </location>
</feature>
<proteinExistence type="predicted"/>
<protein>
    <submittedName>
        <fullName evidence="2">Uncharacterized protein</fullName>
    </submittedName>
</protein>
<reference evidence="2 3" key="1">
    <citation type="journal article" date="2023" name="Hortic Res">
        <title>Pangenome of water caltrop reveals structural variations and asymmetric subgenome divergence after allopolyploidization.</title>
        <authorList>
            <person name="Zhang X."/>
            <person name="Chen Y."/>
            <person name="Wang L."/>
            <person name="Yuan Y."/>
            <person name="Fang M."/>
            <person name="Shi L."/>
            <person name="Lu R."/>
            <person name="Comes H.P."/>
            <person name="Ma Y."/>
            <person name="Chen Y."/>
            <person name="Huang G."/>
            <person name="Zhou Y."/>
            <person name="Zheng Z."/>
            <person name="Qiu Y."/>
        </authorList>
    </citation>
    <scope>NUCLEOTIDE SEQUENCE [LARGE SCALE GENOMIC DNA]</scope>
    <source>
        <tissue evidence="2">Roots</tissue>
    </source>
</reference>
<dbReference type="Proteomes" id="UP001345219">
    <property type="component" value="Chromosome 4"/>
</dbReference>
<feature type="compositionally biased region" description="Gly residues" evidence="1">
    <location>
        <begin position="42"/>
        <end position="59"/>
    </location>
</feature>
<evidence type="ECO:0000313" key="3">
    <source>
        <dbReference type="Proteomes" id="UP001345219"/>
    </source>
</evidence>
<organism evidence="2 3">
    <name type="scientific">Trapa incisa</name>
    <dbReference type="NCBI Taxonomy" id="236973"/>
    <lineage>
        <taxon>Eukaryota</taxon>
        <taxon>Viridiplantae</taxon>
        <taxon>Streptophyta</taxon>
        <taxon>Embryophyta</taxon>
        <taxon>Tracheophyta</taxon>
        <taxon>Spermatophyta</taxon>
        <taxon>Magnoliopsida</taxon>
        <taxon>eudicotyledons</taxon>
        <taxon>Gunneridae</taxon>
        <taxon>Pentapetalae</taxon>
        <taxon>rosids</taxon>
        <taxon>malvids</taxon>
        <taxon>Myrtales</taxon>
        <taxon>Lythraceae</taxon>
        <taxon>Trapa</taxon>
    </lineage>
</organism>
<gene>
    <name evidence="2" type="ORF">SAY87_005053</name>
</gene>
<evidence type="ECO:0000256" key="1">
    <source>
        <dbReference type="SAM" id="MobiDB-lite"/>
    </source>
</evidence>
<accession>A0AAN7JQJ8</accession>
<dbReference type="AlphaFoldDB" id="A0AAN7JQJ8"/>
<comment type="caution">
    <text evidence="2">The sequence shown here is derived from an EMBL/GenBank/DDBJ whole genome shotgun (WGS) entry which is preliminary data.</text>
</comment>